<evidence type="ECO:0000313" key="3">
    <source>
        <dbReference type="Proteomes" id="UP000298460"/>
    </source>
</evidence>
<dbReference type="AlphaFoldDB" id="A0A4Z0R7Z1"/>
<dbReference type="Proteomes" id="UP000298460">
    <property type="component" value="Unassembled WGS sequence"/>
</dbReference>
<accession>A0A4Z0R7Z1</accession>
<evidence type="ECO:0000313" key="2">
    <source>
        <dbReference type="EMBL" id="TGE38525.1"/>
    </source>
</evidence>
<keyword evidence="3" id="KW-1185">Reference proteome</keyword>
<feature type="transmembrane region" description="Helical" evidence="1">
    <location>
        <begin position="6"/>
        <end position="27"/>
    </location>
</feature>
<name>A0A4Z0R7Z1_9FIRM</name>
<organism evidence="2 3">
    <name type="scientific">Desulfosporosinus fructosivorans</name>
    <dbReference type="NCBI Taxonomy" id="2018669"/>
    <lineage>
        <taxon>Bacteria</taxon>
        <taxon>Bacillati</taxon>
        <taxon>Bacillota</taxon>
        <taxon>Clostridia</taxon>
        <taxon>Eubacteriales</taxon>
        <taxon>Desulfitobacteriaceae</taxon>
        <taxon>Desulfosporosinus</taxon>
    </lineage>
</organism>
<keyword evidence="1" id="KW-1133">Transmembrane helix</keyword>
<keyword evidence="1" id="KW-0812">Transmembrane</keyword>
<keyword evidence="1" id="KW-0472">Membrane</keyword>
<gene>
    <name evidence="2" type="ORF">E4K67_11405</name>
</gene>
<dbReference type="EMBL" id="SPQQ01000003">
    <property type="protein sequence ID" value="TGE38525.1"/>
    <property type="molecule type" value="Genomic_DNA"/>
</dbReference>
<proteinExistence type="predicted"/>
<reference evidence="2 3" key="1">
    <citation type="submission" date="2019-03" db="EMBL/GenBank/DDBJ databases">
        <title>Draft Genome Sequence of Desulfosporosinus fructosivorans Strain 63.6F, Isolated from Marine Sediment in the Baltic Sea.</title>
        <authorList>
            <person name="Hausmann B."/>
            <person name="Vandieken V."/>
            <person name="Pjevac P."/>
            <person name="Schreck K."/>
            <person name="Herbold C.W."/>
            <person name="Loy A."/>
        </authorList>
    </citation>
    <scope>NUCLEOTIDE SEQUENCE [LARGE SCALE GENOMIC DNA]</scope>
    <source>
        <strain evidence="2 3">63.6F</strain>
    </source>
</reference>
<evidence type="ECO:0000256" key="1">
    <source>
        <dbReference type="SAM" id="Phobius"/>
    </source>
</evidence>
<sequence>MRRGMQMGYLTIIIALGIVAVFGYWSGGRRTKSQMSKKTKVSEINPINKPRGQAKLRRIK</sequence>
<comment type="caution">
    <text evidence="2">The sequence shown here is derived from an EMBL/GenBank/DDBJ whole genome shotgun (WGS) entry which is preliminary data.</text>
</comment>
<protein>
    <submittedName>
        <fullName evidence="2">Uncharacterized protein</fullName>
    </submittedName>
</protein>